<evidence type="ECO:0000313" key="2">
    <source>
        <dbReference type="Proteomes" id="UP000316406"/>
    </source>
</evidence>
<name>A0A556CHA8_BREAU</name>
<organism evidence="1 2">
    <name type="scientific">Brevibacterium aurantiacum</name>
    <dbReference type="NCBI Taxonomy" id="273384"/>
    <lineage>
        <taxon>Bacteria</taxon>
        <taxon>Bacillati</taxon>
        <taxon>Actinomycetota</taxon>
        <taxon>Actinomycetes</taxon>
        <taxon>Micrococcales</taxon>
        <taxon>Brevibacteriaceae</taxon>
        <taxon>Brevibacterium</taxon>
    </lineage>
</organism>
<dbReference type="AlphaFoldDB" id="A0A556CHA8"/>
<gene>
    <name evidence="1" type="ORF">FO013_08310</name>
</gene>
<evidence type="ECO:0000313" key="1">
    <source>
        <dbReference type="EMBL" id="TSI16825.1"/>
    </source>
</evidence>
<protein>
    <recommendedName>
        <fullName evidence="3">DUF559 domain-containing protein</fullName>
    </recommendedName>
</protein>
<comment type="caution">
    <text evidence="1">The sequence shown here is derived from an EMBL/GenBank/DDBJ whole genome shotgun (WGS) entry which is preliminary data.</text>
</comment>
<dbReference type="EMBL" id="VLTK01000004">
    <property type="protein sequence ID" value="TSI16825.1"/>
    <property type="molecule type" value="Genomic_DNA"/>
</dbReference>
<proteinExistence type="predicted"/>
<dbReference type="Proteomes" id="UP000316406">
    <property type="component" value="Unassembled WGS sequence"/>
</dbReference>
<evidence type="ECO:0008006" key="3">
    <source>
        <dbReference type="Google" id="ProtNLM"/>
    </source>
</evidence>
<reference evidence="1 2" key="1">
    <citation type="submission" date="2019-07" db="EMBL/GenBank/DDBJ databases">
        <title>Draft genome sequence of Brevibacterium aurantiacum XU54 isolated from Xinjiang China.</title>
        <authorList>
            <person name="Xu X."/>
        </authorList>
    </citation>
    <scope>NUCLEOTIDE SEQUENCE [LARGE SCALE GENOMIC DNA]</scope>
    <source>
        <strain evidence="1 2">XU54</strain>
    </source>
</reference>
<accession>A0A556CHA8</accession>
<keyword evidence="2" id="KW-1185">Reference proteome</keyword>
<dbReference type="RefSeq" id="WP_143922079.1">
    <property type="nucleotide sequence ID" value="NZ_VLTK01000004.1"/>
</dbReference>
<dbReference type="OrthoDB" id="4806645at2"/>
<sequence>MFQVLTAQQLRELGMTRAQLAESERCCLRKVRRGRYVITRKCDQEHQKAAAHLSEAEETTFPRAYGDIRDHAETLRLQIACRHDSVQPGDVFSHISAALIHGLDPILTATPKVEISRRSPTRNYNSLYIYSRDLSAEETTDSFAYPVTTLARTLADLALDHSLEVSVPLISHALRAGSASLHDIEEQLVKGQRGRRRAQLALKLSDADYESSAEAFCAVKFHRHGITGMVPQLDAFTDSGEFIGRNDFRHEKAPVVVEVHGVGKYYLDPNGPDEAAKRNHQRNMNLLNAGFTVFNLTFGDLFRPRIFAEIKRSIEKAVQSISRGKTG</sequence>